<evidence type="ECO:0000256" key="1">
    <source>
        <dbReference type="SAM" id="MobiDB-lite"/>
    </source>
</evidence>
<sequence>MANMPSQEDGEYMEEETTSVLLIDDEFCQSMAALIHQAVASAIEPLERRLLQLTYTCPVHLSLSLDPLNKSTLGLDHQAHRPPKCKLETVVDLAVFDRLKKAFLECSSQVGADQDALGNHNFTPAAFPSADGDDEDSIVKYANEAGPSKLGDPRL</sequence>
<evidence type="ECO:0000313" key="2">
    <source>
        <dbReference type="EMBL" id="KAJ1085395.1"/>
    </source>
</evidence>
<dbReference type="AlphaFoldDB" id="A0AAV7L1G5"/>
<dbReference type="EMBL" id="JANPWB010000016">
    <property type="protein sequence ID" value="KAJ1085395.1"/>
    <property type="molecule type" value="Genomic_DNA"/>
</dbReference>
<evidence type="ECO:0000313" key="3">
    <source>
        <dbReference type="Proteomes" id="UP001066276"/>
    </source>
</evidence>
<protein>
    <submittedName>
        <fullName evidence="2">Uncharacterized protein</fullName>
    </submittedName>
</protein>
<dbReference type="Proteomes" id="UP001066276">
    <property type="component" value="Chromosome 12"/>
</dbReference>
<feature type="region of interest" description="Disordered" evidence="1">
    <location>
        <begin position="124"/>
        <end position="155"/>
    </location>
</feature>
<name>A0AAV7L1G5_PLEWA</name>
<accession>A0AAV7L1G5</accession>
<proteinExistence type="predicted"/>
<organism evidence="2 3">
    <name type="scientific">Pleurodeles waltl</name>
    <name type="common">Iberian ribbed newt</name>
    <dbReference type="NCBI Taxonomy" id="8319"/>
    <lineage>
        <taxon>Eukaryota</taxon>
        <taxon>Metazoa</taxon>
        <taxon>Chordata</taxon>
        <taxon>Craniata</taxon>
        <taxon>Vertebrata</taxon>
        <taxon>Euteleostomi</taxon>
        <taxon>Amphibia</taxon>
        <taxon>Batrachia</taxon>
        <taxon>Caudata</taxon>
        <taxon>Salamandroidea</taxon>
        <taxon>Salamandridae</taxon>
        <taxon>Pleurodelinae</taxon>
        <taxon>Pleurodeles</taxon>
    </lineage>
</organism>
<comment type="caution">
    <text evidence="2">The sequence shown here is derived from an EMBL/GenBank/DDBJ whole genome shotgun (WGS) entry which is preliminary data.</text>
</comment>
<keyword evidence="3" id="KW-1185">Reference proteome</keyword>
<reference evidence="2" key="1">
    <citation type="journal article" date="2022" name="bioRxiv">
        <title>Sequencing and chromosome-scale assembly of the giantPleurodeles waltlgenome.</title>
        <authorList>
            <person name="Brown T."/>
            <person name="Elewa A."/>
            <person name="Iarovenko S."/>
            <person name="Subramanian E."/>
            <person name="Araus A.J."/>
            <person name="Petzold A."/>
            <person name="Susuki M."/>
            <person name="Suzuki K.-i.T."/>
            <person name="Hayashi T."/>
            <person name="Toyoda A."/>
            <person name="Oliveira C."/>
            <person name="Osipova E."/>
            <person name="Leigh N.D."/>
            <person name="Simon A."/>
            <person name="Yun M.H."/>
        </authorList>
    </citation>
    <scope>NUCLEOTIDE SEQUENCE</scope>
    <source>
        <strain evidence="2">20211129_DDA</strain>
        <tissue evidence="2">Liver</tissue>
    </source>
</reference>
<gene>
    <name evidence="2" type="ORF">NDU88_005527</name>
</gene>